<protein>
    <submittedName>
        <fullName evidence="4">GNAT family N-acetyltransferase</fullName>
    </submittedName>
</protein>
<dbReference type="KEGG" id="acru:HHL28_16025"/>
<dbReference type="Proteomes" id="UP000501891">
    <property type="component" value="Chromosome"/>
</dbReference>
<keyword evidence="2" id="KW-0012">Acyltransferase</keyword>
<keyword evidence="1" id="KW-0808">Transferase</keyword>
<evidence type="ECO:0000313" key="4">
    <source>
        <dbReference type="EMBL" id="QJE74379.1"/>
    </source>
</evidence>
<sequence length="153" mass="15580">MTEVTTLGPAGAELLAAIHAEAFDPAVSGDAWEAKAFTELLSLPGTAALLAGRDGDPLGFVLLRTAADEAEILTLATRPAARRRGVARGLLSAAARTAQAAGAATLFLEVAATNAAALALYAGFGFSAVGRRRCYYRLSGGPVDAVVMARPLP</sequence>
<organism evidence="4 5">
    <name type="scientific">Aerophototrophica crusticola</name>
    <dbReference type="NCBI Taxonomy" id="1709002"/>
    <lineage>
        <taxon>Bacteria</taxon>
        <taxon>Pseudomonadati</taxon>
        <taxon>Pseudomonadota</taxon>
        <taxon>Alphaproteobacteria</taxon>
        <taxon>Rhodospirillales</taxon>
        <taxon>Rhodospirillaceae</taxon>
        <taxon>Aerophototrophica</taxon>
    </lineage>
</organism>
<dbReference type="PROSITE" id="PS51186">
    <property type="entry name" value="GNAT"/>
    <property type="match status" value="1"/>
</dbReference>
<gene>
    <name evidence="4" type="ORF">HHL28_16025</name>
</gene>
<dbReference type="AlphaFoldDB" id="A0A858R9P9"/>
<evidence type="ECO:0000313" key="5">
    <source>
        <dbReference type="Proteomes" id="UP000501891"/>
    </source>
</evidence>
<keyword evidence="5" id="KW-1185">Reference proteome</keyword>
<evidence type="ECO:0000259" key="3">
    <source>
        <dbReference type="PROSITE" id="PS51186"/>
    </source>
</evidence>
<reference evidence="4" key="1">
    <citation type="submission" date="2020-04" db="EMBL/GenBank/DDBJ databases">
        <title>A desert anoxygenic phototrophic bacterium fixes CO2 using RubisCO under aerobic conditions.</title>
        <authorList>
            <person name="Tang K."/>
        </authorList>
    </citation>
    <scope>NUCLEOTIDE SEQUENCE [LARGE SCALE GENOMIC DNA]</scope>
    <source>
        <strain evidence="4">MIMtkB3</strain>
    </source>
</reference>
<dbReference type="SUPFAM" id="SSF55729">
    <property type="entry name" value="Acyl-CoA N-acyltransferases (Nat)"/>
    <property type="match status" value="1"/>
</dbReference>
<dbReference type="InterPro" id="IPR050832">
    <property type="entry name" value="Bact_Acetyltransf"/>
</dbReference>
<dbReference type="InterPro" id="IPR000182">
    <property type="entry name" value="GNAT_dom"/>
</dbReference>
<dbReference type="CDD" id="cd04301">
    <property type="entry name" value="NAT_SF"/>
    <property type="match status" value="1"/>
</dbReference>
<accession>A0A858R9P9</accession>
<name>A0A858R9P9_9PROT</name>
<feature type="domain" description="N-acetyltransferase" evidence="3">
    <location>
        <begin position="2"/>
        <end position="153"/>
    </location>
</feature>
<dbReference type="Pfam" id="PF00583">
    <property type="entry name" value="Acetyltransf_1"/>
    <property type="match status" value="1"/>
</dbReference>
<evidence type="ECO:0000256" key="1">
    <source>
        <dbReference type="ARBA" id="ARBA00022679"/>
    </source>
</evidence>
<evidence type="ECO:0000256" key="2">
    <source>
        <dbReference type="ARBA" id="ARBA00023315"/>
    </source>
</evidence>
<dbReference type="Gene3D" id="3.40.630.30">
    <property type="match status" value="1"/>
</dbReference>
<dbReference type="EMBL" id="CP051775">
    <property type="protein sequence ID" value="QJE74379.1"/>
    <property type="molecule type" value="Genomic_DNA"/>
</dbReference>
<dbReference type="InterPro" id="IPR016181">
    <property type="entry name" value="Acyl_CoA_acyltransferase"/>
</dbReference>
<proteinExistence type="predicted"/>
<dbReference type="GO" id="GO:0016747">
    <property type="term" value="F:acyltransferase activity, transferring groups other than amino-acyl groups"/>
    <property type="evidence" value="ECO:0007669"/>
    <property type="project" value="InterPro"/>
</dbReference>
<dbReference type="PANTHER" id="PTHR43877">
    <property type="entry name" value="AMINOALKYLPHOSPHONATE N-ACETYLTRANSFERASE-RELATED-RELATED"/>
    <property type="match status" value="1"/>
</dbReference>